<dbReference type="AlphaFoldDB" id="A0A818GW21"/>
<protein>
    <submittedName>
        <fullName evidence="1">Uncharacterized protein</fullName>
    </submittedName>
</protein>
<gene>
    <name evidence="1" type="ORF">OTI717_LOCUS1428</name>
</gene>
<feature type="non-terminal residue" evidence="1">
    <location>
        <position position="1"/>
    </location>
</feature>
<evidence type="ECO:0000313" key="1">
    <source>
        <dbReference type="EMBL" id="CAF3496104.1"/>
    </source>
</evidence>
<dbReference type="Proteomes" id="UP000663823">
    <property type="component" value="Unassembled WGS sequence"/>
</dbReference>
<reference evidence="1" key="1">
    <citation type="submission" date="2021-02" db="EMBL/GenBank/DDBJ databases">
        <authorList>
            <person name="Nowell W R."/>
        </authorList>
    </citation>
    <scope>NUCLEOTIDE SEQUENCE</scope>
</reference>
<dbReference type="EMBL" id="CAJOAX010000061">
    <property type="protein sequence ID" value="CAF3496104.1"/>
    <property type="molecule type" value="Genomic_DNA"/>
</dbReference>
<name>A0A818GW21_9BILA</name>
<organism evidence="1 2">
    <name type="scientific">Rotaria sordida</name>
    <dbReference type="NCBI Taxonomy" id="392033"/>
    <lineage>
        <taxon>Eukaryota</taxon>
        <taxon>Metazoa</taxon>
        <taxon>Spiralia</taxon>
        <taxon>Gnathifera</taxon>
        <taxon>Rotifera</taxon>
        <taxon>Eurotatoria</taxon>
        <taxon>Bdelloidea</taxon>
        <taxon>Philodinida</taxon>
        <taxon>Philodinidae</taxon>
        <taxon>Rotaria</taxon>
    </lineage>
</organism>
<sequence>CKWDLVTDYKEAMRHWAALVIIILHEISHIIRRVELPITNNVMSSTTPAKLLNGKLIKEAGNQLEILLFGNVVKSIGDLDSIFLLKSTSWNIPTNEEFHKQFTDHVEEDIRQQPNNDESYRLTMPGKCGDLDHSNDNNQQYNDRINIGNCGTSTCQPRSNLSFDDLSCLDCRDLSE</sequence>
<comment type="caution">
    <text evidence="1">The sequence shown here is derived from an EMBL/GenBank/DDBJ whole genome shotgun (WGS) entry which is preliminary data.</text>
</comment>
<proteinExistence type="predicted"/>
<accession>A0A818GW21</accession>
<evidence type="ECO:0000313" key="2">
    <source>
        <dbReference type="Proteomes" id="UP000663823"/>
    </source>
</evidence>